<feature type="region of interest" description="Disordered" evidence="10">
    <location>
        <begin position="106"/>
        <end position="146"/>
    </location>
</feature>
<keyword evidence="3" id="KW-0378">Hydrolase</keyword>
<feature type="compositionally biased region" description="Basic and acidic residues" evidence="10">
    <location>
        <begin position="222"/>
        <end position="242"/>
    </location>
</feature>
<feature type="region of interest" description="Disordered" evidence="10">
    <location>
        <begin position="211"/>
        <end position="246"/>
    </location>
</feature>
<evidence type="ECO:0000256" key="3">
    <source>
        <dbReference type="ARBA" id="ARBA00022801"/>
    </source>
</evidence>
<feature type="domain" description="Helicase ATP-binding" evidence="12">
    <location>
        <begin position="601"/>
        <end position="766"/>
    </location>
</feature>
<dbReference type="InterPro" id="IPR014001">
    <property type="entry name" value="Helicase_ATP-bd"/>
</dbReference>
<dbReference type="SUPFAM" id="SSF52540">
    <property type="entry name" value="P-loop containing nucleoside triphosphate hydrolases"/>
    <property type="match status" value="2"/>
</dbReference>
<dbReference type="SMART" id="SM00297">
    <property type="entry name" value="BROMO"/>
    <property type="match status" value="1"/>
</dbReference>
<evidence type="ECO:0000259" key="14">
    <source>
        <dbReference type="PROSITE" id="PS51204"/>
    </source>
</evidence>
<dbReference type="InterPro" id="IPR000330">
    <property type="entry name" value="SNF2_N"/>
</dbReference>
<evidence type="ECO:0000256" key="9">
    <source>
        <dbReference type="PROSITE-ProRule" id="PRU00035"/>
    </source>
</evidence>
<dbReference type="InterPro" id="IPR049730">
    <property type="entry name" value="SNF2/RAD54-like_C"/>
</dbReference>
<accession>A0ABY8EI13</accession>
<evidence type="ECO:0000256" key="5">
    <source>
        <dbReference type="ARBA" id="ARBA00023015"/>
    </source>
</evidence>
<keyword evidence="2" id="KW-0547">Nucleotide-binding</keyword>
<dbReference type="InterPro" id="IPR001487">
    <property type="entry name" value="Bromodomain"/>
</dbReference>
<dbReference type="Gene3D" id="3.40.50.300">
    <property type="entry name" value="P-loop containing nucleotide triphosphate hydrolases"/>
    <property type="match status" value="1"/>
</dbReference>
<comment type="subcellular location">
    <subcellularLocation>
        <location evidence="1">Nucleus</location>
    </subcellularLocation>
</comment>
<dbReference type="InterPro" id="IPR001650">
    <property type="entry name" value="Helicase_C-like"/>
</dbReference>
<dbReference type="SMART" id="SM00951">
    <property type="entry name" value="QLQ"/>
    <property type="match status" value="1"/>
</dbReference>
<feature type="compositionally biased region" description="Polar residues" evidence="10">
    <location>
        <begin position="162"/>
        <end position="178"/>
    </location>
</feature>
<gene>
    <name evidence="16" type="primary">STH1</name>
    <name evidence="16" type="ORF">GLX27_000081</name>
</gene>
<dbReference type="PROSITE" id="PS50014">
    <property type="entry name" value="BROMODOMAIN_2"/>
    <property type="match status" value="1"/>
</dbReference>
<dbReference type="InterPro" id="IPR027417">
    <property type="entry name" value="P-loop_NTPase"/>
</dbReference>
<dbReference type="InterPro" id="IPR036427">
    <property type="entry name" value="Bromodomain-like_sf"/>
</dbReference>
<dbReference type="Pfam" id="PF14619">
    <property type="entry name" value="SnAC"/>
    <property type="match status" value="1"/>
</dbReference>
<keyword evidence="17" id="KW-1185">Reference proteome</keyword>
<evidence type="ECO:0000259" key="12">
    <source>
        <dbReference type="PROSITE" id="PS51192"/>
    </source>
</evidence>
<dbReference type="SMART" id="SM00487">
    <property type="entry name" value="DEXDc"/>
    <property type="match status" value="1"/>
</dbReference>
<keyword evidence="5" id="KW-0805">Transcription regulation</keyword>
<dbReference type="Gene3D" id="1.20.5.170">
    <property type="match status" value="1"/>
</dbReference>
<protein>
    <submittedName>
        <fullName evidence="16">RSC chromatin remodeling complex ATPase component</fullName>
    </submittedName>
</protein>
<keyword evidence="6 9" id="KW-0103">Bromodomain</keyword>
<sequence length="1467" mass="164642">MEVPTSQATGAQEPRGPPTPHVPPSGENAQGAQGITSLLSQLPIQAQRQLAGMTKERLQQIVTRMQQLKASGATEQSNQEYATLVQTLKAFQYMQQLRMQQLASQQKSAAKSTSTTQTGDAPASAPANASGANVAFPGGSGPALSNEQLTTLRDQIGAFKQLSRNQPVSGQLQSTLTDTKAGDTSAASHVTAKVADAAADSHAALLAANGPEAVKPSAVPTDAKESTPARDAPRAETPKDDPTSPVYPYNAYLHPFTLLAKPATKTGDDLASMQQRLLVPSLLPAGIDARLLLEERDRFIQARIQQRIRELESFPSTMAQVPTSDALAHAHDAPLSSQLNGDVARGHNAKVRALIELKSLHLLERQQQLREKVVASMKLATTLGLDRSAFRRVRKQALRDARVTEQLERKQRTERERKAKQRHTDYLSMICAHGKDLLAAHNKASDQARRIGRLVLKFHADTEREEQKRVERIAKERLNALKADDEEAYLKLIDTAKDTRITHLLQQTDAYLDNLAQAVQAQQNDEAHADFHVLDKRISADGGVDETTFGASRQDDPSEDTGRVDYYSVAHRYTEKITEQPSILVGGKLKEYQMKGLQWMVSLYNNRLNGILADEMGLGKTIQTISLITFLIESKKQNGPYLVIVPLSTLTNWVNEFNKWAPSVSTLVYKGTPSVRKQLAAQLKMGTFQVLLTTYEYIIKEKNLLGKIKWTFMIIDEGHRMKNTQSKLTVTLTQNYSSRYRLLLTGTPLQNNLPELWALLNFVLPKIFNSIKSFDEWFNTPFVNTGTNDNSMRLNEEEALLIIKRLHKVLRPFLLRRLKKDVESELPDKVEKVIKCRMSALQVKLYQQMKKHKMIMSDAGPAGQVSKPTGIRGLQNAIMQLRKICNHPYAFEQVEAAINPSKENGPDLYRVAGKFELLDRILPKLFATGHRVLIFFQMTAIMDIMEDFMRFRGIKYLRLDGSTKPDDRSVLLREFNKPDSEYDVFILSTRAGGLGLNLQSADTVIIYDSDWNPHQDLQAQDRAHRIGQKVEVRILRLVTEKSVEETILSRAQSKLEINGKVIQAGKFDNQATADERELLLRAMLEADNEEEDEEERGDMNDDDLNELLARSSDEVARFQEVDRERAADEEAEWRALGHTGPMPERLMQESELPELYRRDFDAEVIDGSQSEQPLSRRRNVVHYDDGLTEDQFLRALEGDQDLNEVVERKRERAEKRRLKQAGLADVGDADVSASDSPRLGRKRAKGTDETDESTGTQSPADGALGKRKLGGSSSAMTSSTDVSDALNKRRKVEESRDAIKSALMQCYHAVEHCEDPETGRRRCVLFIDIPKKSEYPDYHVLIANPIAMRQIRKRIENRTYKTLEACKKDFHLMFNNARTYNQEGSLVWNDAEELQRVFDETYARVQQELEAQEEGDQTATEADESQAEAPVSLETSMDAEEGEPPRAPAKTGMKIKLSMAGRKKRTP</sequence>
<evidence type="ECO:0000256" key="6">
    <source>
        <dbReference type="ARBA" id="ARBA00023117"/>
    </source>
</evidence>
<evidence type="ECO:0000256" key="7">
    <source>
        <dbReference type="ARBA" id="ARBA00023163"/>
    </source>
</evidence>
<evidence type="ECO:0000256" key="1">
    <source>
        <dbReference type="ARBA" id="ARBA00004123"/>
    </source>
</evidence>
<dbReference type="Proteomes" id="UP000818624">
    <property type="component" value="Chromosome 1"/>
</dbReference>
<dbReference type="InterPro" id="IPR014012">
    <property type="entry name" value="HSA_dom"/>
</dbReference>
<evidence type="ECO:0000259" key="15">
    <source>
        <dbReference type="PROSITE" id="PS51666"/>
    </source>
</evidence>
<proteinExistence type="predicted"/>
<feature type="compositionally biased region" description="Low complexity" evidence="10">
    <location>
        <begin position="1221"/>
        <end position="1236"/>
    </location>
</feature>
<name>A0ABY8EI13_MALFU</name>
<evidence type="ECO:0000259" key="13">
    <source>
        <dbReference type="PROSITE" id="PS51194"/>
    </source>
</evidence>
<feature type="compositionally biased region" description="Polar residues" evidence="10">
    <location>
        <begin position="1"/>
        <end position="10"/>
    </location>
</feature>
<dbReference type="InterPro" id="IPR014978">
    <property type="entry name" value="Gln-Leu-Gln_QLQ"/>
</dbReference>
<feature type="compositionally biased region" description="Low complexity" evidence="10">
    <location>
        <begin position="1272"/>
        <end position="1285"/>
    </location>
</feature>
<dbReference type="SUPFAM" id="SSF47370">
    <property type="entry name" value="Bromodomain"/>
    <property type="match status" value="1"/>
</dbReference>
<dbReference type="PROSITE" id="PS51204">
    <property type="entry name" value="HSA"/>
    <property type="match status" value="1"/>
</dbReference>
<evidence type="ECO:0000313" key="16">
    <source>
        <dbReference type="EMBL" id="WFD45461.1"/>
    </source>
</evidence>
<evidence type="ECO:0000256" key="4">
    <source>
        <dbReference type="ARBA" id="ARBA00022840"/>
    </source>
</evidence>
<dbReference type="Pfam" id="PF07529">
    <property type="entry name" value="HSA"/>
    <property type="match status" value="1"/>
</dbReference>
<feature type="region of interest" description="Disordered" evidence="10">
    <location>
        <begin position="1410"/>
        <end position="1467"/>
    </location>
</feature>
<dbReference type="CDD" id="cd18793">
    <property type="entry name" value="SF2_C_SNF"/>
    <property type="match status" value="1"/>
</dbReference>
<evidence type="ECO:0000256" key="2">
    <source>
        <dbReference type="ARBA" id="ARBA00022741"/>
    </source>
</evidence>
<dbReference type="PRINTS" id="PR00503">
    <property type="entry name" value="BROMODOMAIN"/>
</dbReference>
<dbReference type="Pfam" id="PF00439">
    <property type="entry name" value="Bromodomain"/>
    <property type="match status" value="1"/>
</dbReference>
<evidence type="ECO:0000256" key="8">
    <source>
        <dbReference type="ARBA" id="ARBA00023242"/>
    </source>
</evidence>
<feature type="region of interest" description="Disordered" evidence="10">
    <location>
        <begin position="1207"/>
        <end position="1293"/>
    </location>
</feature>
<reference evidence="16 17" key="1">
    <citation type="journal article" date="2020" name="Elife">
        <title>Loss of centromere function drives karyotype evolution in closely related Malassezia species.</title>
        <authorList>
            <person name="Sankaranarayanan S.R."/>
            <person name="Ianiri G."/>
            <person name="Coelho M.A."/>
            <person name="Reza M.H."/>
            <person name="Thimmappa B.C."/>
            <person name="Ganguly P."/>
            <person name="Vadnala R.N."/>
            <person name="Sun S."/>
            <person name="Siddharthan R."/>
            <person name="Tellgren-Roth C."/>
            <person name="Dawson T.L."/>
            <person name="Heitman J."/>
            <person name="Sanyal K."/>
        </authorList>
    </citation>
    <scope>NUCLEOTIDE SEQUENCE [LARGE SCALE GENOMIC DNA]</scope>
    <source>
        <strain evidence="16">CBS14141</strain>
    </source>
</reference>
<dbReference type="SMART" id="SM00490">
    <property type="entry name" value="HELICc"/>
    <property type="match status" value="1"/>
</dbReference>
<dbReference type="CDD" id="cd05519">
    <property type="entry name" value="Bromo_SNF2"/>
    <property type="match status" value="1"/>
</dbReference>
<evidence type="ECO:0000313" key="17">
    <source>
        <dbReference type="Proteomes" id="UP000818624"/>
    </source>
</evidence>
<dbReference type="Pfam" id="PF00271">
    <property type="entry name" value="Helicase_C"/>
    <property type="match status" value="1"/>
</dbReference>
<feature type="region of interest" description="Disordered" evidence="10">
    <location>
        <begin position="1"/>
        <end position="34"/>
    </location>
</feature>
<dbReference type="InterPro" id="IPR038718">
    <property type="entry name" value="SNF2-like_sf"/>
</dbReference>
<dbReference type="SMART" id="SM00573">
    <property type="entry name" value="HSA"/>
    <property type="match status" value="1"/>
</dbReference>
<dbReference type="SMART" id="SM01314">
    <property type="entry name" value="SnAC"/>
    <property type="match status" value="1"/>
</dbReference>
<keyword evidence="7" id="KW-0804">Transcription</keyword>
<feature type="domain" description="Bromo" evidence="11">
    <location>
        <begin position="1318"/>
        <end position="1388"/>
    </location>
</feature>
<organism evidence="16 17">
    <name type="scientific">Malassezia furfur</name>
    <name type="common">Pityriasis versicolor infection agent</name>
    <name type="synonym">Pityrosporum furfur</name>
    <dbReference type="NCBI Taxonomy" id="55194"/>
    <lineage>
        <taxon>Eukaryota</taxon>
        <taxon>Fungi</taxon>
        <taxon>Dikarya</taxon>
        <taxon>Basidiomycota</taxon>
        <taxon>Ustilaginomycotina</taxon>
        <taxon>Malasseziomycetes</taxon>
        <taxon>Malasseziales</taxon>
        <taxon>Malasseziaceae</taxon>
        <taxon>Malassezia</taxon>
    </lineage>
</organism>
<feature type="region of interest" description="Disordered" evidence="10">
    <location>
        <begin position="161"/>
        <end position="182"/>
    </location>
</feature>
<evidence type="ECO:0000259" key="11">
    <source>
        <dbReference type="PROSITE" id="PS50014"/>
    </source>
</evidence>
<dbReference type="EMBL" id="CP046234">
    <property type="protein sequence ID" value="WFD45461.1"/>
    <property type="molecule type" value="Genomic_DNA"/>
</dbReference>
<feature type="domain" description="QLQ" evidence="15">
    <location>
        <begin position="143"/>
        <end position="178"/>
    </location>
</feature>
<dbReference type="Pfam" id="PF08880">
    <property type="entry name" value="QLQ"/>
    <property type="match status" value="1"/>
</dbReference>
<dbReference type="PROSITE" id="PS51194">
    <property type="entry name" value="HELICASE_CTER"/>
    <property type="match status" value="1"/>
</dbReference>
<dbReference type="InterPro" id="IPR029295">
    <property type="entry name" value="SnAC"/>
</dbReference>
<feature type="compositionally biased region" description="Acidic residues" evidence="10">
    <location>
        <begin position="1410"/>
        <end position="1426"/>
    </location>
</feature>
<dbReference type="Gene3D" id="1.20.920.10">
    <property type="entry name" value="Bromodomain-like"/>
    <property type="match status" value="1"/>
</dbReference>
<feature type="compositionally biased region" description="Low complexity" evidence="10">
    <location>
        <begin position="106"/>
        <end position="135"/>
    </location>
</feature>
<dbReference type="PANTHER" id="PTHR10799">
    <property type="entry name" value="SNF2/RAD54 HELICASE FAMILY"/>
    <property type="match status" value="1"/>
</dbReference>
<dbReference type="PROSITE" id="PS51192">
    <property type="entry name" value="HELICASE_ATP_BIND_1"/>
    <property type="match status" value="1"/>
</dbReference>
<keyword evidence="4" id="KW-0067">ATP-binding</keyword>
<dbReference type="Gene3D" id="3.40.50.10810">
    <property type="entry name" value="Tandem AAA-ATPase domain"/>
    <property type="match status" value="1"/>
</dbReference>
<feature type="domain" description="Helicase C-terminal" evidence="13">
    <location>
        <begin position="917"/>
        <end position="1079"/>
    </location>
</feature>
<dbReference type="PROSITE" id="PS51666">
    <property type="entry name" value="QLQ"/>
    <property type="match status" value="1"/>
</dbReference>
<dbReference type="Pfam" id="PF00176">
    <property type="entry name" value="SNF2-rel_dom"/>
    <property type="match status" value="1"/>
</dbReference>
<evidence type="ECO:0000256" key="10">
    <source>
        <dbReference type="SAM" id="MobiDB-lite"/>
    </source>
</evidence>
<dbReference type="CDD" id="cd17996">
    <property type="entry name" value="DEXHc_SMARCA2_SMARCA4"/>
    <property type="match status" value="1"/>
</dbReference>
<keyword evidence="8" id="KW-0539">Nucleus</keyword>
<feature type="domain" description="HSA" evidence="14">
    <location>
        <begin position="411"/>
        <end position="483"/>
    </location>
</feature>